<sequence>MADRVGVQPADVHAAADWLTSSAREFSDDLTQLMRQVHGFIGSEWTGPAAGSHQDAWSDWEQGAREVIAALEREAGALHSAAYGRSRTASPNSMSTKAFYITRSSAPLSKHYRALPESSEAIGAG</sequence>
<dbReference type="EMBL" id="JBIAQY010000004">
    <property type="protein sequence ID" value="MFF3569008.1"/>
    <property type="molecule type" value="Genomic_DNA"/>
</dbReference>
<keyword evidence="2" id="KW-1185">Reference proteome</keyword>
<dbReference type="Proteomes" id="UP001601992">
    <property type="component" value="Unassembled WGS sequence"/>
</dbReference>
<dbReference type="Pfam" id="PF06013">
    <property type="entry name" value="WXG100"/>
    <property type="match status" value="1"/>
</dbReference>
<protein>
    <submittedName>
        <fullName evidence="1">WXG100 family type VII secretion target</fullName>
    </submittedName>
</protein>
<dbReference type="InterPro" id="IPR010310">
    <property type="entry name" value="T7SS_ESAT-6-like"/>
</dbReference>
<dbReference type="RefSeq" id="WP_083895680.1">
    <property type="nucleotide sequence ID" value="NZ_JBIAQY010000004.1"/>
</dbReference>
<evidence type="ECO:0000313" key="1">
    <source>
        <dbReference type="EMBL" id="MFF3569008.1"/>
    </source>
</evidence>
<gene>
    <name evidence="1" type="ORF">ACFYXQ_14645</name>
</gene>
<accession>A0ABW6RYA0</accession>
<dbReference type="InterPro" id="IPR036689">
    <property type="entry name" value="ESAT-6-like_sf"/>
</dbReference>
<comment type="caution">
    <text evidence="1">The sequence shown here is derived from an EMBL/GenBank/DDBJ whole genome shotgun (WGS) entry which is preliminary data.</text>
</comment>
<organism evidence="1 2">
    <name type="scientific">Nocardia jiangxiensis</name>
    <dbReference type="NCBI Taxonomy" id="282685"/>
    <lineage>
        <taxon>Bacteria</taxon>
        <taxon>Bacillati</taxon>
        <taxon>Actinomycetota</taxon>
        <taxon>Actinomycetes</taxon>
        <taxon>Mycobacteriales</taxon>
        <taxon>Nocardiaceae</taxon>
        <taxon>Nocardia</taxon>
    </lineage>
</organism>
<proteinExistence type="predicted"/>
<name>A0ABW6RYA0_9NOCA</name>
<dbReference type="Gene3D" id="1.10.287.1060">
    <property type="entry name" value="ESAT-6-like"/>
    <property type="match status" value="1"/>
</dbReference>
<dbReference type="SUPFAM" id="SSF140453">
    <property type="entry name" value="EsxAB dimer-like"/>
    <property type="match status" value="1"/>
</dbReference>
<evidence type="ECO:0000313" key="2">
    <source>
        <dbReference type="Proteomes" id="UP001601992"/>
    </source>
</evidence>
<reference evidence="1 2" key="1">
    <citation type="submission" date="2024-10" db="EMBL/GenBank/DDBJ databases">
        <title>The Natural Products Discovery Center: Release of the First 8490 Sequenced Strains for Exploring Actinobacteria Biosynthetic Diversity.</title>
        <authorList>
            <person name="Kalkreuter E."/>
            <person name="Kautsar S.A."/>
            <person name="Yang D."/>
            <person name="Bader C.D."/>
            <person name="Teijaro C.N."/>
            <person name="Fluegel L."/>
            <person name="Davis C.M."/>
            <person name="Simpson J.R."/>
            <person name="Lauterbach L."/>
            <person name="Steele A.D."/>
            <person name="Gui C."/>
            <person name="Meng S."/>
            <person name="Li G."/>
            <person name="Viehrig K."/>
            <person name="Ye F."/>
            <person name="Su P."/>
            <person name="Kiefer A.F."/>
            <person name="Nichols A."/>
            <person name="Cepeda A.J."/>
            <person name="Yan W."/>
            <person name="Fan B."/>
            <person name="Jiang Y."/>
            <person name="Adhikari A."/>
            <person name="Zheng C.-J."/>
            <person name="Schuster L."/>
            <person name="Cowan T.M."/>
            <person name="Smanski M.J."/>
            <person name="Chevrette M.G."/>
            <person name="De Carvalho L.P.S."/>
            <person name="Shen B."/>
        </authorList>
    </citation>
    <scope>NUCLEOTIDE SEQUENCE [LARGE SCALE GENOMIC DNA]</scope>
    <source>
        <strain evidence="1 2">NPDC002593</strain>
    </source>
</reference>